<dbReference type="AlphaFoldDB" id="A0A8X6VEV3"/>
<comment type="caution">
    <text evidence="1">The sequence shown here is derived from an EMBL/GenBank/DDBJ whole genome shotgun (WGS) entry which is preliminary data.</text>
</comment>
<gene>
    <name evidence="1" type="primary">NCL1_37273</name>
    <name evidence="1" type="ORF">TNCV_1945991</name>
</gene>
<evidence type="ECO:0000313" key="1">
    <source>
        <dbReference type="EMBL" id="GFY10054.1"/>
    </source>
</evidence>
<organism evidence="1 2">
    <name type="scientific">Trichonephila clavipes</name>
    <name type="common">Golden silk orbweaver</name>
    <name type="synonym">Nephila clavipes</name>
    <dbReference type="NCBI Taxonomy" id="2585209"/>
    <lineage>
        <taxon>Eukaryota</taxon>
        <taxon>Metazoa</taxon>
        <taxon>Ecdysozoa</taxon>
        <taxon>Arthropoda</taxon>
        <taxon>Chelicerata</taxon>
        <taxon>Arachnida</taxon>
        <taxon>Araneae</taxon>
        <taxon>Araneomorphae</taxon>
        <taxon>Entelegynae</taxon>
        <taxon>Araneoidea</taxon>
        <taxon>Nephilidae</taxon>
        <taxon>Trichonephila</taxon>
    </lineage>
</organism>
<protein>
    <submittedName>
        <fullName evidence="1">Uncharacterized protein</fullName>
    </submittedName>
</protein>
<keyword evidence="2" id="KW-1185">Reference proteome</keyword>
<sequence>MSPCRRGHRWFAVRGILYKDTLAHNPRCSRHRQIDETDISIPVAVDQRAANCLEEAVRSFTAMRSRC</sequence>
<accession>A0A8X6VEV3</accession>
<dbReference type="Proteomes" id="UP000887159">
    <property type="component" value="Unassembled WGS sequence"/>
</dbReference>
<name>A0A8X6VEV3_TRICX</name>
<reference evidence="1" key="1">
    <citation type="submission" date="2020-08" db="EMBL/GenBank/DDBJ databases">
        <title>Multicomponent nature underlies the extraordinary mechanical properties of spider dragline silk.</title>
        <authorList>
            <person name="Kono N."/>
            <person name="Nakamura H."/>
            <person name="Mori M."/>
            <person name="Yoshida Y."/>
            <person name="Ohtoshi R."/>
            <person name="Malay A.D."/>
            <person name="Moran D.A.P."/>
            <person name="Tomita M."/>
            <person name="Numata K."/>
            <person name="Arakawa K."/>
        </authorList>
    </citation>
    <scope>NUCLEOTIDE SEQUENCE</scope>
</reference>
<evidence type="ECO:0000313" key="2">
    <source>
        <dbReference type="Proteomes" id="UP000887159"/>
    </source>
</evidence>
<proteinExistence type="predicted"/>
<dbReference type="EMBL" id="BMAU01021294">
    <property type="protein sequence ID" value="GFY10054.1"/>
    <property type="molecule type" value="Genomic_DNA"/>
</dbReference>